<dbReference type="SMART" id="SM00257">
    <property type="entry name" value="LysM"/>
    <property type="match status" value="1"/>
</dbReference>
<sequence>MEIWLRNDAYNVRFPVLPAEYTISSSSNNTSVHVTALSEVTLLGDRNLQEISFETFIPKIYDATFCDCVPQYSPTEFASILEQMKRSGVCRLTMSGVFAGQVTIETLDTNENDGTGDVNISLSLKEYIKPVVTKVSTRVISEARTAKAGAGASKTYTVKSGDNLSKIAQSQTGKAGNWRTIYSDNQGTIGSNPNLIKPGQQLKIRASY</sequence>
<dbReference type="PANTHER" id="PTHR34700:SF4">
    <property type="entry name" value="PHAGE-LIKE ELEMENT PBSX PROTEIN XKDP"/>
    <property type="match status" value="1"/>
</dbReference>
<dbReference type="InterPro" id="IPR018392">
    <property type="entry name" value="LysM"/>
</dbReference>
<dbReference type="AlphaFoldDB" id="A0A2G3DYQ1"/>
<dbReference type="SUPFAM" id="SSF54106">
    <property type="entry name" value="LysM domain"/>
    <property type="match status" value="1"/>
</dbReference>
<protein>
    <recommendedName>
        <fullName evidence="1">LysM domain-containing protein</fullName>
    </recommendedName>
</protein>
<dbReference type="Pfam" id="PF01476">
    <property type="entry name" value="LysM"/>
    <property type="match status" value="1"/>
</dbReference>
<name>A0A2G3DYQ1_9FIRM</name>
<dbReference type="RefSeq" id="WP_099391224.1">
    <property type="nucleotide sequence ID" value="NZ_PDYF01000007.1"/>
</dbReference>
<feature type="domain" description="LysM" evidence="1">
    <location>
        <begin position="154"/>
        <end position="204"/>
    </location>
</feature>
<accession>A0A2G3DYQ1</accession>
<gene>
    <name evidence="2" type="ORF">CSX01_01870</name>
</gene>
<proteinExistence type="predicted"/>
<dbReference type="InterPro" id="IPR052196">
    <property type="entry name" value="Bact_Kbp"/>
</dbReference>
<reference evidence="2 3" key="1">
    <citation type="submission" date="2017-10" db="EMBL/GenBank/DDBJ databases">
        <title>Resolving the taxonomy of Roseburia spp., Eubacterium rectale and Agathobacter spp. through phylogenomic analysis.</title>
        <authorList>
            <person name="Sheridan P.O."/>
            <person name="Walker A.W."/>
            <person name="Duncan S.H."/>
            <person name="Scott K.P."/>
            <person name="Toole P.W.O."/>
            <person name="Luis P."/>
            <person name="Flint H.J."/>
        </authorList>
    </citation>
    <scope>NUCLEOTIDE SEQUENCE [LARGE SCALE GENOMIC DNA]</scope>
    <source>
        <strain evidence="2 3">JK626</strain>
    </source>
</reference>
<reference evidence="2 3" key="2">
    <citation type="submission" date="2017-10" db="EMBL/GenBank/DDBJ databases">
        <authorList>
            <person name="Banno H."/>
            <person name="Chua N.-H."/>
        </authorList>
    </citation>
    <scope>NUCLEOTIDE SEQUENCE [LARGE SCALE GENOMIC DNA]</scope>
    <source>
        <strain evidence="2 3">JK626</strain>
    </source>
</reference>
<evidence type="ECO:0000313" key="2">
    <source>
        <dbReference type="EMBL" id="PHU36005.1"/>
    </source>
</evidence>
<dbReference type="EMBL" id="PDYF01000007">
    <property type="protein sequence ID" value="PHU36005.1"/>
    <property type="molecule type" value="Genomic_DNA"/>
</dbReference>
<evidence type="ECO:0000313" key="3">
    <source>
        <dbReference type="Proteomes" id="UP000225889"/>
    </source>
</evidence>
<evidence type="ECO:0000259" key="1">
    <source>
        <dbReference type="PROSITE" id="PS51782"/>
    </source>
</evidence>
<dbReference type="InterPro" id="IPR036779">
    <property type="entry name" value="LysM_dom_sf"/>
</dbReference>
<dbReference type="PANTHER" id="PTHR34700">
    <property type="entry name" value="POTASSIUM BINDING PROTEIN KBP"/>
    <property type="match status" value="1"/>
</dbReference>
<dbReference type="Gene3D" id="3.10.350.10">
    <property type="entry name" value="LysM domain"/>
    <property type="match status" value="1"/>
</dbReference>
<dbReference type="PROSITE" id="PS51782">
    <property type="entry name" value="LYSM"/>
    <property type="match status" value="1"/>
</dbReference>
<dbReference type="CDD" id="cd00118">
    <property type="entry name" value="LysM"/>
    <property type="match status" value="1"/>
</dbReference>
<organism evidence="2 3">
    <name type="scientific">Pseudobutyrivibrio ruminis</name>
    <dbReference type="NCBI Taxonomy" id="46206"/>
    <lineage>
        <taxon>Bacteria</taxon>
        <taxon>Bacillati</taxon>
        <taxon>Bacillota</taxon>
        <taxon>Clostridia</taxon>
        <taxon>Lachnospirales</taxon>
        <taxon>Lachnospiraceae</taxon>
        <taxon>Pseudobutyrivibrio</taxon>
    </lineage>
</organism>
<comment type="caution">
    <text evidence="2">The sequence shown here is derived from an EMBL/GenBank/DDBJ whole genome shotgun (WGS) entry which is preliminary data.</text>
</comment>
<dbReference type="Proteomes" id="UP000225889">
    <property type="component" value="Unassembled WGS sequence"/>
</dbReference>